<evidence type="ECO:0000313" key="2">
    <source>
        <dbReference type="EMBL" id="OCT46315.1"/>
    </source>
</evidence>
<keyword evidence="3" id="KW-1185">Reference proteome</keyword>
<dbReference type="VEuPathDB" id="FungiDB:G647_09217"/>
<reference evidence="3" key="1">
    <citation type="submission" date="2015-07" db="EMBL/GenBank/DDBJ databases">
        <authorList>
            <person name="Teixeira M.M."/>
            <person name="Souza R.C."/>
            <person name="Almeida L.G."/>
            <person name="Vicente V.A."/>
            <person name="de Hoog S."/>
            <person name="Bocca A.L."/>
            <person name="de Almeida S.R."/>
            <person name="Vasconcelos A.T."/>
            <person name="Felipe M.S."/>
        </authorList>
    </citation>
    <scope>NUCLEOTIDE SEQUENCE [LARGE SCALE GENOMIC DNA]</scope>
    <source>
        <strain evidence="3">KSF</strain>
    </source>
</reference>
<comment type="caution">
    <text evidence="2">The sequence shown here is derived from an EMBL/GenBank/DDBJ whole genome shotgun (WGS) entry which is preliminary data.</text>
</comment>
<dbReference type="OrthoDB" id="4159482at2759"/>
<dbReference type="EMBL" id="LGRB01000016">
    <property type="protein sequence ID" value="OCT46315.1"/>
    <property type="molecule type" value="Genomic_DNA"/>
</dbReference>
<feature type="compositionally biased region" description="Polar residues" evidence="1">
    <location>
        <begin position="320"/>
        <end position="333"/>
    </location>
</feature>
<name>A0A1C1CCS0_9EURO</name>
<feature type="region of interest" description="Disordered" evidence="1">
    <location>
        <begin position="24"/>
        <end position="190"/>
    </location>
</feature>
<feature type="compositionally biased region" description="Polar residues" evidence="1">
    <location>
        <begin position="45"/>
        <end position="59"/>
    </location>
</feature>
<feature type="compositionally biased region" description="Basic and acidic residues" evidence="1">
    <location>
        <begin position="85"/>
        <end position="98"/>
    </location>
</feature>
<feature type="region of interest" description="Disordered" evidence="1">
    <location>
        <begin position="275"/>
        <end position="333"/>
    </location>
</feature>
<evidence type="ECO:0000313" key="3">
    <source>
        <dbReference type="Proteomes" id="UP000094526"/>
    </source>
</evidence>
<dbReference type="AlphaFoldDB" id="A0A1C1CCS0"/>
<feature type="compositionally biased region" description="Polar residues" evidence="1">
    <location>
        <begin position="275"/>
        <end position="284"/>
    </location>
</feature>
<dbReference type="VEuPathDB" id="FungiDB:CLCR_01174"/>
<proteinExistence type="predicted"/>
<feature type="compositionally biased region" description="Basic and acidic residues" evidence="1">
    <location>
        <begin position="173"/>
        <end position="190"/>
    </location>
</feature>
<organism evidence="2 3">
    <name type="scientific">Cladophialophora carrionii</name>
    <dbReference type="NCBI Taxonomy" id="86049"/>
    <lineage>
        <taxon>Eukaryota</taxon>
        <taxon>Fungi</taxon>
        <taxon>Dikarya</taxon>
        <taxon>Ascomycota</taxon>
        <taxon>Pezizomycotina</taxon>
        <taxon>Eurotiomycetes</taxon>
        <taxon>Chaetothyriomycetidae</taxon>
        <taxon>Chaetothyriales</taxon>
        <taxon>Herpotrichiellaceae</taxon>
        <taxon>Cladophialophora</taxon>
    </lineage>
</organism>
<dbReference type="Proteomes" id="UP000094526">
    <property type="component" value="Unassembled WGS sequence"/>
</dbReference>
<gene>
    <name evidence="2" type="ORF">CLCR_01174</name>
</gene>
<protein>
    <submittedName>
        <fullName evidence="2">Uncharacterized protein</fullName>
    </submittedName>
</protein>
<accession>A0A1C1CCS0</accession>
<sequence length="506" mass="55040">MSLPSSELSWLSSDEIEALQAEIELDEESSDLQPLEVAVTKDRPNTWTPINQTNSANVAPSSPSSPQQDADEEEQSASASCRRRAILDSADRMYETKTARKRQSLTASPPYIRKKGAAGVGSEDADHPSGVAQHRKPLNERPRAARQPKAAQLQITDSLIPIRSSKLNATSAAEKRAYSRAFDPETETRPAKKVLAMRVASTPAKQSDTDSVAKGKTEASRVLNSWTNTKRRSIDIENTVQAEHEDSEDLFDNDDTCVEEFLEAEKALFAESSVPLTSSTNTATIPDFDKKHKAPDKPSPSSNTGQSPMKPFIRPFTPLPVSQDTSPTGSIVSPSHRRPICFRIAEALRYISSTFVSTPITPTTSVRTLGLEVYAILHSSSSSSSSSTDDETSGPIEVVLADIFFPHRPPYLSATTTRKASMVATTSRKHQPPSQHLLKKLQGNLVCAVVQVTPPSSNTPPAALPGRLAITPATPPLAGKYTNTVLKIEHTDWDEIRRAKDILDGK</sequence>
<evidence type="ECO:0000256" key="1">
    <source>
        <dbReference type="SAM" id="MobiDB-lite"/>
    </source>
</evidence>